<gene>
    <name evidence="1" type="primary">orf44</name>
</gene>
<dbReference type="KEGG" id="vg:1262910"/>
<reference evidence="1 2" key="2">
    <citation type="journal article" date="1996" name="Gene">
        <title>Genetic and sequence analysis of the cos region of the temperate Pseudomonas aeruginosa bacteriophage, D3.</title>
        <authorList>
            <person name="Sharp R."/>
            <person name="Jansons I.S."/>
            <person name="Gertman E."/>
            <person name="Kropinski A.M."/>
        </authorList>
    </citation>
    <scope>NUCLEOTIDE SEQUENCE [LARGE SCALE GENOMIC DNA]</scope>
</reference>
<evidence type="ECO:0000313" key="1">
    <source>
        <dbReference type="EMBL" id="AAF80803.1"/>
    </source>
</evidence>
<dbReference type="EMBL" id="AF165214">
    <property type="protein sequence ID" value="AAF80803.1"/>
    <property type="molecule type" value="Genomic_DNA"/>
</dbReference>
<proteinExistence type="predicted"/>
<organism evidence="1 2">
    <name type="scientific">Pseudomonas phage D3</name>
    <name type="common">Bacteriophage D3</name>
    <dbReference type="NCBI Taxonomy" id="2932880"/>
    <lineage>
        <taxon>Viruses</taxon>
        <taxon>Duplodnaviria</taxon>
        <taxon>Heunggongvirae</taxon>
        <taxon>Uroviricota</taxon>
        <taxon>Caudoviricetes</taxon>
        <taxon>Detrevirus</taxon>
        <taxon>Detrevirus D3</taxon>
    </lineage>
</organism>
<organismHost>
    <name type="scientific">Pseudomonas aeruginosa</name>
    <dbReference type="NCBI Taxonomy" id="287"/>
</organismHost>
<dbReference type="RefSeq" id="NP_061540.1">
    <property type="nucleotide sequence ID" value="NC_002484.2"/>
</dbReference>
<keyword evidence="2" id="KW-1185">Reference proteome</keyword>
<reference evidence="1 2" key="5">
    <citation type="journal article" date="2000" name="J. Bacteriol.">
        <title>Sequence of the genome of the temperate, serotype-converting, Pseudomonas aeruginosa bacteriophage D3.</title>
        <authorList>
            <person name="Kropinski A.M."/>
        </authorList>
    </citation>
    <scope>NUCLEOTIDE SEQUENCE [LARGE SCALE GENOMIC DNA]</scope>
</reference>
<dbReference type="GeneID" id="1262910"/>
<name>Q9MC78_BPD3</name>
<protein>
    <submittedName>
        <fullName evidence="1">Uncharacterized protein</fullName>
    </submittedName>
</protein>
<evidence type="ECO:0000313" key="2">
    <source>
        <dbReference type="Proteomes" id="UP000009085"/>
    </source>
</evidence>
<reference evidence="1 2" key="1">
    <citation type="journal article" date="1994" name="J. Bacteriol.">
        <title>Cloning of the early promoters of Pseudomonas aeruginosa bacteriophage D3: sequence of the immunity region of D3.</title>
        <authorList>
            <person name="Farinha M.A."/>
            <person name="Allan B.J."/>
            <person name="Gertman E.M."/>
            <person name="Ronald S.L."/>
            <person name="Kropinski A.M."/>
        </authorList>
    </citation>
    <scope>NUCLEOTIDE SEQUENCE [LARGE SCALE GENOMIC DNA]</scope>
</reference>
<accession>Q9MC78</accession>
<sequence length="426" mass="47710">MSKELNKALDLLREIRPSIPKDVLELWCKDRDAFLAQRSEFHQHLKECADEVATWPTYKQEALGPFLGHELGIEGETETANELNKAPVEQAGGDRWDALQSIMEWTAAENIPDDRKLCLIRNAARAALAIASSAQTEHERDMLGQALGECIEAAGITTPGTPLTGPQLLMFAADLKRDLQRAALAQPSLAHELDPLNLAPHAEAFNEAPAEVLKPEQAERPEVVAYRTIGRHEKHQHPHYALNYYKQNAEDQAAHWRERGCEVSEDELMTVAQHERIVKAWIERWKAYIELSAKIAAQRDAALARVAELELKLDQSDYAYDNDRHHMRGMAKQAAEAIQVFTGHDSGANLAHRYGEKWWEHLDELRDALLAFAKNAPPAQAQHSVPEEFIGRLSEFLAQRGATGKALLREMRTVLAAAPGKEVGHE</sequence>
<dbReference type="Proteomes" id="UP000009085">
    <property type="component" value="Segment"/>
</dbReference>
<reference evidence="1 2" key="4">
    <citation type="journal article" date="1999" name="J. Bacteriol.">
        <title>Cloning and analysis of the capsid morphogenesis genes of Pseudomonas aeruginosa bacteriophage D3: another example of protein chain mail?</title>
        <authorList>
            <person name="Gilakjan Z.A."/>
            <person name="Kropinski A.M."/>
        </authorList>
    </citation>
    <scope>NUCLEOTIDE SEQUENCE [LARGE SCALE GENOMIC DNA]</scope>
</reference>
<reference evidence="1 2" key="3">
    <citation type="journal article" date="1999" name="Can. J. Microbiol.">
        <title>Transfer RNA genes and their significance to codon usage in the Pseudomonas aeruginosa lamboid bacteriophage D3.</title>
        <authorList>
            <person name="Kropinski A.M."/>
            <person name="Sibbald M.J."/>
        </authorList>
    </citation>
    <scope>NUCLEOTIDE SEQUENCE [LARGE SCALE GENOMIC DNA]</scope>
</reference>